<dbReference type="PANTHER" id="PTHR24198:SF165">
    <property type="entry name" value="ANKYRIN REPEAT-CONTAINING PROTEIN-RELATED"/>
    <property type="match status" value="1"/>
</dbReference>
<keyword evidence="2 3" id="KW-0040">ANK repeat</keyword>
<dbReference type="Pfam" id="PF12796">
    <property type="entry name" value="Ank_2"/>
    <property type="match status" value="2"/>
</dbReference>
<evidence type="ECO:0000256" key="1">
    <source>
        <dbReference type="ARBA" id="ARBA00022737"/>
    </source>
</evidence>
<dbReference type="Proteomes" id="UP001162156">
    <property type="component" value="Unassembled WGS sequence"/>
</dbReference>
<dbReference type="GO" id="GO:0005737">
    <property type="term" value="C:cytoplasm"/>
    <property type="evidence" value="ECO:0007669"/>
    <property type="project" value="TreeGrafter"/>
</dbReference>
<evidence type="ECO:0000313" key="5">
    <source>
        <dbReference type="Proteomes" id="UP001162156"/>
    </source>
</evidence>
<evidence type="ECO:0008006" key="6">
    <source>
        <dbReference type="Google" id="ProtNLM"/>
    </source>
</evidence>
<evidence type="ECO:0000256" key="2">
    <source>
        <dbReference type="ARBA" id="ARBA00023043"/>
    </source>
</evidence>
<evidence type="ECO:0000256" key="3">
    <source>
        <dbReference type="PROSITE-ProRule" id="PRU00023"/>
    </source>
</evidence>
<feature type="repeat" description="ANK" evidence="3">
    <location>
        <begin position="50"/>
        <end position="83"/>
    </location>
</feature>
<accession>A0AAV8WVH0</accession>
<feature type="repeat" description="ANK" evidence="3">
    <location>
        <begin position="122"/>
        <end position="154"/>
    </location>
</feature>
<dbReference type="Gene3D" id="1.25.40.20">
    <property type="entry name" value="Ankyrin repeat-containing domain"/>
    <property type="match status" value="2"/>
</dbReference>
<proteinExistence type="predicted"/>
<dbReference type="InterPro" id="IPR036770">
    <property type="entry name" value="Ankyrin_rpt-contain_sf"/>
</dbReference>
<gene>
    <name evidence="4" type="ORF">NQ314_016968</name>
</gene>
<dbReference type="PANTHER" id="PTHR24198">
    <property type="entry name" value="ANKYRIN REPEAT AND PROTEIN KINASE DOMAIN-CONTAINING PROTEIN"/>
    <property type="match status" value="1"/>
</dbReference>
<organism evidence="4 5">
    <name type="scientific">Rhamnusium bicolor</name>
    <dbReference type="NCBI Taxonomy" id="1586634"/>
    <lineage>
        <taxon>Eukaryota</taxon>
        <taxon>Metazoa</taxon>
        <taxon>Ecdysozoa</taxon>
        <taxon>Arthropoda</taxon>
        <taxon>Hexapoda</taxon>
        <taxon>Insecta</taxon>
        <taxon>Pterygota</taxon>
        <taxon>Neoptera</taxon>
        <taxon>Endopterygota</taxon>
        <taxon>Coleoptera</taxon>
        <taxon>Polyphaga</taxon>
        <taxon>Cucujiformia</taxon>
        <taxon>Chrysomeloidea</taxon>
        <taxon>Cerambycidae</taxon>
        <taxon>Lepturinae</taxon>
        <taxon>Rhagiini</taxon>
        <taxon>Rhamnusium</taxon>
    </lineage>
</organism>
<dbReference type="InterPro" id="IPR002110">
    <property type="entry name" value="Ankyrin_rpt"/>
</dbReference>
<evidence type="ECO:0000313" key="4">
    <source>
        <dbReference type="EMBL" id="KAJ8930240.1"/>
    </source>
</evidence>
<comment type="caution">
    <text evidence="4">The sequence shown here is derived from an EMBL/GenBank/DDBJ whole genome shotgun (WGS) entry which is preliminary data.</text>
</comment>
<reference evidence="4" key="1">
    <citation type="journal article" date="2023" name="Insect Mol. Biol.">
        <title>Genome sequencing provides insights into the evolution of gene families encoding plant cell wall-degrading enzymes in longhorned beetles.</title>
        <authorList>
            <person name="Shin N.R."/>
            <person name="Okamura Y."/>
            <person name="Kirsch R."/>
            <person name="Pauchet Y."/>
        </authorList>
    </citation>
    <scope>NUCLEOTIDE SEQUENCE</scope>
    <source>
        <strain evidence="4">RBIC_L_NR</strain>
    </source>
</reference>
<keyword evidence="5" id="KW-1185">Reference proteome</keyword>
<dbReference type="EMBL" id="JANEYF010004717">
    <property type="protein sequence ID" value="KAJ8930240.1"/>
    <property type="molecule type" value="Genomic_DNA"/>
</dbReference>
<dbReference type="PROSITE" id="PS50297">
    <property type="entry name" value="ANK_REP_REGION"/>
    <property type="match status" value="2"/>
</dbReference>
<dbReference type="PROSITE" id="PS50088">
    <property type="entry name" value="ANK_REPEAT"/>
    <property type="match status" value="3"/>
</dbReference>
<name>A0AAV8WVH0_9CUCU</name>
<sequence>MYNYVKFINNPNNRNSFEQTPLHFTVRLGDLDVTNKLLQRGAEVNVVDIFGNTPLSLACIETPNIKILRLLLQYNADVNLERLDHLNLFLECVLNCRTKLQIEIITILIQRGVNINVTDNINNRNCMHIVATTGYVPLAELLLENGAILNIRDNFNYTPIELARCHQNTEMLRLFNNFISESMLM</sequence>
<keyword evidence="1" id="KW-0677">Repeat</keyword>
<dbReference type="SUPFAM" id="SSF48403">
    <property type="entry name" value="Ankyrin repeat"/>
    <property type="match status" value="1"/>
</dbReference>
<dbReference type="SMART" id="SM00248">
    <property type="entry name" value="ANK"/>
    <property type="match status" value="5"/>
</dbReference>
<dbReference type="AlphaFoldDB" id="A0AAV8WVH0"/>
<feature type="repeat" description="ANK" evidence="3">
    <location>
        <begin position="17"/>
        <end position="49"/>
    </location>
</feature>
<protein>
    <recommendedName>
        <fullName evidence="6">Ankyrin repeat protein</fullName>
    </recommendedName>
</protein>